<keyword evidence="3" id="KW-1185">Reference proteome</keyword>
<organism evidence="2 3">
    <name type="scientific">Saccharopolyspora hordei</name>
    <dbReference type="NCBI Taxonomy" id="1838"/>
    <lineage>
        <taxon>Bacteria</taxon>
        <taxon>Bacillati</taxon>
        <taxon>Actinomycetota</taxon>
        <taxon>Actinomycetes</taxon>
        <taxon>Pseudonocardiales</taxon>
        <taxon>Pseudonocardiaceae</taxon>
        <taxon>Saccharopolyspora</taxon>
    </lineage>
</organism>
<reference evidence="2 3" key="1">
    <citation type="submission" date="2020-07" db="EMBL/GenBank/DDBJ databases">
        <title>Sequencing the genomes of 1000 actinobacteria strains.</title>
        <authorList>
            <person name="Klenk H.-P."/>
        </authorList>
    </citation>
    <scope>NUCLEOTIDE SEQUENCE [LARGE SCALE GENOMIC DNA]</scope>
    <source>
        <strain evidence="2 3">DSM 44065</strain>
    </source>
</reference>
<dbReference type="Proteomes" id="UP000587002">
    <property type="component" value="Unassembled WGS sequence"/>
</dbReference>
<dbReference type="RefSeq" id="WP_179723301.1">
    <property type="nucleotide sequence ID" value="NZ_BAABFH010000001.1"/>
</dbReference>
<evidence type="ECO:0000313" key="3">
    <source>
        <dbReference type="Proteomes" id="UP000587002"/>
    </source>
</evidence>
<dbReference type="AlphaFoldDB" id="A0A853AST8"/>
<evidence type="ECO:0000313" key="2">
    <source>
        <dbReference type="EMBL" id="NYI85387.1"/>
    </source>
</evidence>
<gene>
    <name evidence="2" type="ORF">HNR68_004017</name>
</gene>
<accession>A0A853AST8</accession>
<proteinExistence type="predicted"/>
<name>A0A853AST8_9PSEU</name>
<sequence length="113" mass="12273">MTRRAALPGAAELFRTTVPRTDHVNAPDPAPARSARSGRTGSGRRKHDAKITVYVSDEELLALEQARLALRADHGIAVDRGRVVREAVAAVLADLDERGADSELVRRLREPGE</sequence>
<comment type="caution">
    <text evidence="2">The sequence shown here is derived from an EMBL/GenBank/DDBJ whole genome shotgun (WGS) entry which is preliminary data.</text>
</comment>
<evidence type="ECO:0000256" key="1">
    <source>
        <dbReference type="SAM" id="MobiDB-lite"/>
    </source>
</evidence>
<evidence type="ECO:0008006" key="4">
    <source>
        <dbReference type="Google" id="ProtNLM"/>
    </source>
</evidence>
<feature type="region of interest" description="Disordered" evidence="1">
    <location>
        <begin position="1"/>
        <end position="47"/>
    </location>
</feature>
<protein>
    <recommendedName>
        <fullName evidence="4">Cobyrinic acid a,c-diamide synthase</fullName>
    </recommendedName>
</protein>
<dbReference type="EMBL" id="JACCFJ010000001">
    <property type="protein sequence ID" value="NYI85387.1"/>
    <property type="molecule type" value="Genomic_DNA"/>
</dbReference>